<dbReference type="STRING" id="109376.A0A0D3ASL1"/>
<dbReference type="InterPro" id="IPR043502">
    <property type="entry name" value="DNA/RNA_pol_sf"/>
</dbReference>
<dbReference type="eggNOG" id="KOG0017">
    <property type="taxonomic scope" value="Eukaryota"/>
</dbReference>
<dbReference type="CDD" id="cd01647">
    <property type="entry name" value="RT_LTR"/>
    <property type="match status" value="1"/>
</dbReference>
<evidence type="ECO:0008006" key="3">
    <source>
        <dbReference type="Google" id="ProtNLM"/>
    </source>
</evidence>
<dbReference type="Gramene" id="Bo2g103330.1">
    <property type="protein sequence ID" value="Bo2g103330.1"/>
    <property type="gene ID" value="Bo2g103330"/>
</dbReference>
<protein>
    <recommendedName>
        <fullName evidence="3">Reverse transcriptase domain-containing protein</fullName>
    </recommendedName>
</protein>
<keyword evidence="2" id="KW-1185">Reference proteome</keyword>
<name>A0A0D3ASL1_BRAOL</name>
<organism evidence="1 2">
    <name type="scientific">Brassica oleracea var. oleracea</name>
    <dbReference type="NCBI Taxonomy" id="109376"/>
    <lineage>
        <taxon>Eukaryota</taxon>
        <taxon>Viridiplantae</taxon>
        <taxon>Streptophyta</taxon>
        <taxon>Embryophyta</taxon>
        <taxon>Tracheophyta</taxon>
        <taxon>Spermatophyta</taxon>
        <taxon>Magnoliopsida</taxon>
        <taxon>eudicotyledons</taxon>
        <taxon>Gunneridae</taxon>
        <taxon>Pentapetalae</taxon>
        <taxon>rosids</taxon>
        <taxon>malvids</taxon>
        <taxon>Brassicales</taxon>
        <taxon>Brassicaceae</taxon>
        <taxon>Brassiceae</taxon>
        <taxon>Brassica</taxon>
    </lineage>
</organism>
<dbReference type="PANTHER" id="PTHR24559">
    <property type="entry name" value="TRANSPOSON TY3-I GAG-POL POLYPROTEIN"/>
    <property type="match status" value="1"/>
</dbReference>
<dbReference type="HOGENOM" id="CLU_000384_42_2_1"/>
<dbReference type="Gene3D" id="3.10.10.10">
    <property type="entry name" value="HIV Type 1 Reverse Transcriptase, subunit A, domain 1"/>
    <property type="match status" value="1"/>
</dbReference>
<proteinExistence type="predicted"/>
<evidence type="ECO:0000313" key="2">
    <source>
        <dbReference type="Proteomes" id="UP000032141"/>
    </source>
</evidence>
<reference evidence="1 2" key="1">
    <citation type="journal article" date="2014" name="Genome Biol.">
        <title>Transcriptome and methylome profiling reveals relics of genome dominance in the mesopolyploid Brassica oleracea.</title>
        <authorList>
            <person name="Parkin I.A."/>
            <person name="Koh C."/>
            <person name="Tang H."/>
            <person name="Robinson S.J."/>
            <person name="Kagale S."/>
            <person name="Clarke W.E."/>
            <person name="Town C.D."/>
            <person name="Nixon J."/>
            <person name="Krishnakumar V."/>
            <person name="Bidwell S.L."/>
            <person name="Denoeud F."/>
            <person name="Belcram H."/>
            <person name="Links M.G."/>
            <person name="Just J."/>
            <person name="Clarke C."/>
            <person name="Bender T."/>
            <person name="Huebert T."/>
            <person name="Mason A.S."/>
            <person name="Pires J.C."/>
            <person name="Barker G."/>
            <person name="Moore J."/>
            <person name="Walley P.G."/>
            <person name="Manoli S."/>
            <person name="Batley J."/>
            <person name="Edwards D."/>
            <person name="Nelson M.N."/>
            <person name="Wang X."/>
            <person name="Paterson A.H."/>
            <person name="King G."/>
            <person name="Bancroft I."/>
            <person name="Chalhoub B."/>
            <person name="Sharpe A.G."/>
        </authorList>
    </citation>
    <scope>NUCLEOTIDE SEQUENCE</scope>
    <source>
        <strain evidence="1 2">cv. TO1000</strain>
    </source>
</reference>
<dbReference type="OMA" id="WDEGAHI"/>
<dbReference type="EnsemblPlants" id="Bo2g103330.1">
    <property type="protein sequence ID" value="Bo2g103330.1"/>
    <property type="gene ID" value="Bo2g103330"/>
</dbReference>
<dbReference type="PANTHER" id="PTHR24559:SF434">
    <property type="entry name" value="RNA-DIRECTED DNA POLYMERASE HOMOLOG"/>
    <property type="match status" value="1"/>
</dbReference>
<evidence type="ECO:0000313" key="1">
    <source>
        <dbReference type="EnsemblPlants" id="Bo2g103330.1"/>
    </source>
</evidence>
<dbReference type="Proteomes" id="UP000032141">
    <property type="component" value="Chromosome C2"/>
</dbReference>
<dbReference type="InterPro" id="IPR053134">
    <property type="entry name" value="RNA-dir_DNA_polymerase"/>
</dbReference>
<dbReference type="AlphaFoldDB" id="A0A0D3ASL1"/>
<dbReference type="SUPFAM" id="SSF56672">
    <property type="entry name" value="DNA/RNA polymerases"/>
    <property type="match status" value="1"/>
</dbReference>
<sequence>MQRLLERFPGIFQPPTQLPPTREIEHNITLKEGSDPVNVRPYRYAHFQKEEIEKQVNDMLQAGLIRPSSSPFSLPVLLVKKKDGSWRFCTDYRALNNATIKDRFPIPTMEDMLDELHGASIFT</sequence>
<accession>A0A0D3ASL1</accession>
<reference evidence="1" key="2">
    <citation type="submission" date="2015-03" db="UniProtKB">
        <authorList>
            <consortium name="EnsemblPlants"/>
        </authorList>
    </citation>
    <scope>IDENTIFICATION</scope>
</reference>